<reference evidence="1 2" key="1">
    <citation type="submission" date="2020-08" db="EMBL/GenBank/DDBJ databases">
        <title>Genomic Encyclopedia of Type Strains, Phase IV (KMG-IV): sequencing the most valuable type-strain genomes for metagenomic binning, comparative biology and taxonomic classification.</title>
        <authorList>
            <person name="Goeker M."/>
        </authorList>
    </citation>
    <scope>NUCLEOTIDE SEQUENCE [LARGE SCALE GENOMIC DNA]</scope>
    <source>
        <strain evidence="1 2">YC6886</strain>
    </source>
</reference>
<proteinExistence type="predicted"/>
<keyword evidence="2" id="KW-1185">Reference proteome</keyword>
<accession>A0A840UXW9</accession>
<evidence type="ECO:0000313" key="2">
    <source>
        <dbReference type="Proteomes" id="UP000557717"/>
    </source>
</evidence>
<evidence type="ECO:0000313" key="1">
    <source>
        <dbReference type="EMBL" id="MBB5350575.1"/>
    </source>
</evidence>
<gene>
    <name evidence="1" type="ORF">HNR46_000803</name>
</gene>
<name>A0A840UXW9_9BACT</name>
<dbReference type="RefSeq" id="WP_184015999.1">
    <property type="nucleotide sequence ID" value="NZ_JACHFD010000003.1"/>
</dbReference>
<dbReference type="Proteomes" id="UP000557717">
    <property type="component" value="Unassembled WGS sequence"/>
</dbReference>
<sequence length="73" mass="8091">MVASSGRRCLTAEVSSGYVWSKSENKGAGKIARAVYWPECKFDAIPGVDHEHVPPLQPHSSQMELEFTDFPNL</sequence>
<comment type="caution">
    <text evidence="1">The sequence shown here is derived from an EMBL/GenBank/DDBJ whole genome shotgun (WGS) entry which is preliminary data.</text>
</comment>
<organism evidence="1 2">
    <name type="scientific">Haloferula luteola</name>
    <dbReference type="NCBI Taxonomy" id="595692"/>
    <lineage>
        <taxon>Bacteria</taxon>
        <taxon>Pseudomonadati</taxon>
        <taxon>Verrucomicrobiota</taxon>
        <taxon>Verrucomicrobiia</taxon>
        <taxon>Verrucomicrobiales</taxon>
        <taxon>Verrucomicrobiaceae</taxon>
        <taxon>Haloferula</taxon>
    </lineage>
</organism>
<dbReference type="EMBL" id="JACHFD010000003">
    <property type="protein sequence ID" value="MBB5350575.1"/>
    <property type="molecule type" value="Genomic_DNA"/>
</dbReference>
<dbReference type="AlphaFoldDB" id="A0A840UXW9"/>
<protein>
    <submittedName>
        <fullName evidence="1">Uncharacterized protein</fullName>
    </submittedName>
</protein>